<comment type="caution">
    <text evidence="2">The sequence shown here is derived from an EMBL/GenBank/DDBJ whole genome shotgun (WGS) entry which is preliminary data.</text>
</comment>
<reference evidence="3" key="1">
    <citation type="journal article" date="2019" name="Int. J. Syst. Evol. Microbiol.">
        <title>The Global Catalogue of Microorganisms (GCM) 10K type strain sequencing project: providing services to taxonomists for standard genome sequencing and annotation.</title>
        <authorList>
            <consortium name="The Broad Institute Genomics Platform"/>
            <consortium name="The Broad Institute Genome Sequencing Center for Infectious Disease"/>
            <person name="Wu L."/>
            <person name="Ma J."/>
        </authorList>
    </citation>
    <scope>NUCLEOTIDE SEQUENCE [LARGE SCALE GENOMIC DNA]</scope>
    <source>
        <strain evidence="3">CGMCC 4.1648</strain>
    </source>
</reference>
<name>A0ABV9X9K1_9ACTN</name>
<dbReference type="InterPro" id="IPR051532">
    <property type="entry name" value="Ester_Hydrolysis_Enzymes"/>
</dbReference>
<dbReference type="EMBL" id="JBHSJD010000006">
    <property type="protein sequence ID" value="MFC5022140.1"/>
    <property type="molecule type" value="Genomic_DNA"/>
</dbReference>
<organism evidence="2 3">
    <name type="scientific">Streptomyces coeruleoprunus</name>
    <dbReference type="NCBI Taxonomy" id="285563"/>
    <lineage>
        <taxon>Bacteria</taxon>
        <taxon>Bacillati</taxon>
        <taxon>Actinomycetota</taxon>
        <taxon>Actinomycetes</taxon>
        <taxon>Kitasatosporales</taxon>
        <taxon>Streptomycetaceae</taxon>
        <taxon>Streptomyces</taxon>
    </lineage>
</organism>
<protein>
    <submittedName>
        <fullName evidence="2">GDSL-type esterase/lipase family protein</fullName>
    </submittedName>
</protein>
<dbReference type="Proteomes" id="UP001595829">
    <property type="component" value="Unassembled WGS sequence"/>
</dbReference>
<proteinExistence type="predicted"/>
<dbReference type="Pfam" id="PF13472">
    <property type="entry name" value="Lipase_GDSL_2"/>
    <property type="match status" value="1"/>
</dbReference>
<gene>
    <name evidence="2" type="ORF">ACFPM3_08315</name>
</gene>
<evidence type="ECO:0000313" key="3">
    <source>
        <dbReference type="Proteomes" id="UP001595829"/>
    </source>
</evidence>
<dbReference type="InterPro" id="IPR036514">
    <property type="entry name" value="SGNH_hydro_sf"/>
</dbReference>
<dbReference type="InterPro" id="IPR013830">
    <property type="entry name" value="SGNH_hydro"/>
</dbReference>
<dbReference type="RefSeq" id="WP_345692716.1">
    <property type="nucleotide sequence ID" value="NZ_BAABIT010000001.1"/>
</dbReference>
<feature type="domain" description="SGNH hydrolase-type esterase" evidence="1">
    <location>
        <begin position="156"/>
        <end position="322"/>
    </location>
</feature>
<dbReference type="SUPFAM" id="SSF52266">
    <property type="entry name" value="SGNH hydrolase"/>
    <property type="match status" value="1"/>
</dbReference>
<dbReference type="PANTHER" id="PTHR30383">
    <property type="entry name" value="THIOESTERASE 1/PROTEASE 1/LYSOPHOSPHOLIPASE L1"/>
    <property type="match status" value="1"/>
</dbReference>
<dbReference type="Gene3D" id="3.40.50.1110">
    <property type="entry name" value="SGNH hydrolase"/>
    <property type="match status" value="1"/>
</dbReference>
<keyword evidence="3" id="KW-1185">Reference proteome</keyword>
<evidence type="ECO:0000259" key="1">
    <source>
        <dbReference type="Pfam" id="PF13472"/>
    </source>
</evidence>
<sequence length="344" mass="36538">MGRTAWLDPVPFLRGTAWLDGARAVRADPAHADALPWDTAARAALPIGVRLEFTAPSGTRAVQIRYRAHVPEQGDPLGELAHHFALWCAGRCAREAFMEPADEATVTLPLPPPPAQDRPPVFTVHPPESQAPVILGLRGLGGPLSPAPRRPRWLVHGDSITEGWWSTRPAHAWPAVAGRALGLDPVNLGYAGSARGEQAVARQLATLPGDLITLAFGTNCWWPVPTPAPLMYEVTRAFVRLVREGHPDTPVLLVSPLLRPAAEDTAHPPGDALAELRAAMEEAVRDLVAAGDGRLALLPGREVLRPEHLADGLHPNDAGHARLAAAVAGALREAGFAGGQDTGR</sequence>
<accession>A0ABV9X9K1</accession>
<evidence type="ECO:0000313" key="2">
    <source>
        <dbReference type="EMBL" id="MFC5022140.1"/>
    </source>
</evidence>